<reference evidence="1 2" key="1">
    <citation type="submission" date="2021-07" db="EMBL/GenBank/DDBJ databases">
        <title>Novel Helicobacter sp. Isolated from a dog.</title>
        <authorList>
            <person name="Rimbara E."/>
            <person name="Suzuki M."/>
        </authorList>
    </citation>
    <scope>NUCLEOTIDE SEQUENCE [LARGE SCALE GENOMIC DNA]</scope>
    <source>
        <strain evidence="2">NHP19-003</strain>
    </source>
</reference>
<name>A0ABN6I4X4_9HELI</name>
<sequence>MALLAPLPNIEQVPQEDIDDANFVLTLNTLANNFASLQTYTALNPPTNTQSLPSLIPQSRPTFLPRLRAGIAQLNAAIDSFNARLTRGLAPLVVHASLQRPTAYTLATDGLFIEHTQMALGYLLAPLSVGDGNLSLWLGYFVGCWGVLSVRVASPFATKPIDCTISLKTPTQTLWQTPLKGTGSVCARQIVRLEAGAVLSIEGDETFCLTQVLIDFARF</sequence>
<accession>A0ABN6I4X4</accession>
<dbReference type="Proteomes" id="UP000826775">
    <property type="component" value="Chromosome"/>
</dbReference>
<dbReference type="RefSeq" id="WP_221279310.1">
    <property type="nucleotide sequence ID" value="NZ_AP024814.1"/>
</dbReference>
<evidence type="ECO:0000313" key="2">
    <source>
        <dbReference type="Proteomes" id="UP000826775"/>
    </source>
</evidence>
<evidence type="ECO:0000313" key="1">
    <source>
        <dbReference type="EMBL" id="BCZ18052.1"/>
    </source>
</evidence>
<proteinExistence type="predicted"/>
<dbReference type="EMBL" id="AP024814">
    <property type="protein sequence ID" value="BCZ18052.1"/>
    <property type="molecule type" value="Genomic_DNA"/>
</dbReference>
<organism evidence="1 2">
    <name type="scientific">Helicobacter gastrocanis</name>
    <dbReference type="NCBI Taxonomy" id="2849641"/>
    <lineage>
        <taxon>Bacteria</taxon>
        <taxon>Pseudomonadati</taxon>
        <taxon>Campylobacterota</taxon>
        <taxon>Epsilonproteobacteria</taxon>
        <taxon>Campylobacterales</taxon>
        <taxon>Helicobacteraceae</taxon>
        <taxon>Helicobacter</taxon>
    </lineage>
</organism>
<protein>
    <submittedName>
        <fullName evidence="1">Uncharacterized protein</fullName>
    </submittedName>
</protein>
<keyword evidence="2" id="KW-1185">Reference proteome</keyword>
<gene>
    <name evidence="1" type="ORF">NHP190003_13340</name>
</gene>